<feature type="domain" description="FAS1" evidence="2">
    <location>
        <begin position="278"/>
        <end position="488"/>
    </location>
</feature>
<dbReference type="AlphaFoldDB" id="A0A0D1CQJ8"/>
<dbReference type="Gene3D" id="2.30.180.10">
    <property type="entry name" value="FAS1 domain"/>
    <property type="match status" value="2"/>
</dbReference>
<feature type="chain" id="PRO_5002228537" description="FAS1 domain-containing protein" evidence="1">
    <location>
        <begin position="24"/>
        <end position="525"/>
    </location>
</feature>
<keyword evidence="4" id="KW-1185">Reference proteome</keyword>
<dbReference type="SMART" id="SM00554">
    <property type="entry name" value="FAS1"/>
    <property type="match status" value="1"/>
</dbReference>
<accession>A0A0D1CQJ8</accession>
<dbReference type="OMA" id="FATPDWA"/>
<dbReference type="STRING" id="237631.A0A0D1CQJ8"/>
<keyword evidence="1" id="KW-0732">Signal</keyword>
<dbReference type="PROSITE" id="PS50213">
    <property type="entry name" value="FAS1"/>
    <property type="match status" value="2"/>
</dbReference>
<gene>
    <name evidence="3" type="ORF">UMAG_02865</name>
</gene>
<dbReference type="InterPro" id="IPR050904">
    <property type="entry name" value="Adhesion/Biosynth-related"/>
</dbReference>
<dbReference type="GeneID" id="23563511"/>
<dbReference type="VEuPathDB" id="FungiDB:UMAG_02865"/>
<sequence length="525" mass="58759">MRIVSSQLLTALTALLGAASIQAAPALDNDQLVYQSATPSGLGALTLGFSSKLFSTFSSLITHISQPVAAFEDQGKTIWQVINDSEEFSQLAHILNYSSDATKDILKKKEDLTLFAPLDWHHDRERDDEDKEAFQDTSFGPASIHQWDAIQKQIADYERDYSIDARRHDKGDNKDEEKKRRRECIRNLIDATALYHLVRSDTILDARTIGDNSSVATWLNSGKAHANNDGTNWRVRTGKSLLPLPSIYLNFYSRVVKPNIRAKNGLIHGIKYPLVLPPDVLQSLFYGQTTFSTTTSALQKAHIDKFFTYRPEHAHRHHADHDKAAGLIDTWYHERSASKHFDGVPAETIFVPTNLAWSRLPFIFRAYLFSPWGTELLQKIFMLHSLPSDIVYADFVHHVSHSGEPASDAVHSVVGHANKTSYTFDTVLPKINGTKGEHETVDVDVYRYYLLPGGRGPLQTRMVAQNVSVILQDGPARNGVWHAIDRFLKPKGHPEQGVWAEVATAAEEAGFGSLDLLSEAQANLW</sequence>
<dbReference type="InParanoid" id="A0A0D1CQJ8"/>
<dbReference type="RefSeq" id="XP_011389301.1">
    <property type="nucleotide sequence ID" value="XM_011390999.1"/>
</dbReference>
<feature type="domain" description="FAS1" evidence="2">
    <location>
        <begin position="75"/>
        <end position="274"/>
    </location>
</feature>
<dbReference type="eggNOG" id="ENOG502S10Z">
    <property type="taxonomic scope" value="Eukaryota"/>
</dbReference>
<dbReference type="KEGG" id="uma:UMAG_02865"/>
<dbReference type="PANTHER" id="PTHR10900">
    <property type="entry name" value="PERIOSTIN-RELATED"/>
    <property type="match status" value="1"/>
</dbReference>
<evidence type="ECO:0000259" key="2">
    <source>
        <dbReference type="PROSITE" id="PS50213"/>
    </source>
</evidence>
<dbReference type="SUPFAM" id="SSF82153">
    <property type="entry name" value="FAS1 domain"/>
    <property type="match status" value="2"/>
</dbReference>
<organism evidence="3 4">
    <name type="scientific">Mycosarcoma maydis</name>
    <name type="common">Corn smut fungus</name>
    <name type="synonym">Ustilago maydis</name>
    <dbReference type="NCBI Taxonomy" id="5270"/>
    <lineage>
        <taxon>Eukaryota</taxon>
        <taxon>Fungi</taxon>
        <taxon>Dikarya</taxon>
        <taxon>Basidiomycota</taxon>
        <taxon>Ustilaginomycotina</taxon>
        <taxon>Ustilaginomycetes</taxon>
        <taxon>Ustilaginales</taxon>
        <taxon>Ustilaginaceae</taxon>
        <taxon>Mycosarcoma</taxon>
    </lineage>
</organism>
<evidence type="ECO:0000313" key="4">
    <source>
        <dbReference type="Proteomes" id="UP000000561"/>
    </source>
</evidence>
<dbReference type="PANTHER" id="PTHR10900:SF125">
    <property type="entry name" value="FAS1 DOMAIN-CONTAINING PROTEIN YLR001C"/>
    <property type="match status" value="1"/>
</dbReference>
<reference evidence="3 4" key="1">
    <citation type="journal article" date="2006" name="Nature">
        <title>Insights from the genome of the biotrophic fungal plant pathogen Ustilago maydis.</title>
        <authorList>
            <person name="Kamper J."/>
            <person name="Kahmann R."/>
            <person name="Bolker M."/>
            <person name="Ma L.J."/>
            <person name="Brefort T."/>
            <person name="Saville B.J."/>
            <person name="Banuett F."/>
            <person name="Kronstad J.W."/>
            <person name="Gold S.E."/>
            <person name="Muller O."/>
            <person name="Perlin M.H."/>
            <person name="Wosten H.A."/>
            <person name="de Vries R."/>
            <person name="Ruiz-Herrera J."/>
            <person name="Reynaga-Pena C.G."/>
            <person name="Snetselaar K."/>
            <person name="McCann M."/>
            <person name="Perez-Martin J."/>
            <person name="Feldbrugge M."/>
            <person name="Basse C.W."/>
            <person name="Steinberg G."/>
            <person name="Ibeas J.I."/>
            <person name="Holloman W."/>
            <person name="Guzman P."/>
            <person name="Farman M."/>
            <person name="Stajich J.E."/>
            <person name="Sentandreu R."/>
            <person name="Gonzalez-Prieto J.M."/>
            <person name="Kennell J.C."/>
            <person name="Molina L."/>
            <person name="Schirawski J."/>
            <person name="Mendoza-Mendoza A."/>
            <person name="Greilinger D."/>
            <person name="Munch K."/>
            <person name="Rossel N."/>
            <person name="Scherer M."/>
            <person name="Vranes M."/>
            <person name="Ladendorf O."/>
            <person name="Vincon V."/>
            <person name="Fuchs U."/>
            <person name="Sandrock B."/>
            <person name="Meng S."/>
            <person name="Ho E.C."/>
            <person name="Cahill M.J."/>
            <person name="Boyce K.J."/>
            <person name="Klose J."/>
            <person name="Klosterman S.J."/>
            <person name="Deelstra H.J."/>
            <person name="Ortiz-Castellanos L."/>
            <person name="Li W."/>
            <person name="Sanchez-Alonso P."/>
            <person name="Schreier P.H."/>
            <person name="Hauser-Hahn I."/>
            <person name="Vaupel M."/>
            <person name="Koopmann E."/>
            <person name="Friedrich G."/>
            <person name="Voss H."/>
            <person name="Schluter T."/>
            <person name="Margolis J."/>
            <person name="Platt D."/>
            <person name="Swimmer C."/>
            <person name="Gnirke A."/>
            <person name="Chen F."/>
            <person name="Vysotskaia V."/>
            <person name="Mannhaupt G."/>
            <person name="Guldener U."/>
            <person name="Munsterkotter M."/>
            <person name="Haase D."/>
            <person name="Oesterheld M."/>
            <person name="Mewes H.W."/>
            <person name="Mauceli E.W."/>
            <person name="DeCaprio D."/>
            <person name="Wade C.M."/>
            <person name="Butler J."/>
            <person name="Young S."/>
            <person name="Jaffe D.B."/>
            <person name="Calvo S."/>
            <person name="Nusbaum C."/>
            <person name="Galagan J."/>
            <person name="Birren B.W."/>
        </authorList>
    </citation>
    <scope>NUCLEOTIDE SEQUENCE [LARGE SCALE GENOMIC DNA]</scope>
    <source>
        <strain evidence="4">DSM 14603 / FGSC 9021 / UM521</strain>
    </source>
</reference>
<dbReference type="GO" id="GO:0005615">
    <property type="term" value="C:extracellular space"/>
    <property type="evidence" value="ECO:0000318"/>
    <property type="project" value="GO_Central"/>
</dbReference>
<evidence type="ECO:0000313" key="3">
    <source>
        <dbReference type="EMBL" id="KIS68878.1"/>
    </source>
</evidence>
<name>A0A0D1CQJ8_MYCMD</name>
<evidence type="ECO:0000256" key="1">
    <source>
        <dbReference type="SAM" id="SignalP"/>
    </source>
</evidence>
<proteinExistence type="predicted"/>
<dbReference type="EMBL" id="CM003146">
    <property type="protein sequence ID" value="KIS68878.1"/>
    <property type="molecule type" value="Genomic_DNA"/>
</dbReference>
<dbReference type="InterPro" id="IPR036378">
    <property type="entry name" value="FAS1_dom_sf"/>
</dbReference>
<dbReference type="Proteomes" id="UP000000561">
    <property type="component" value="Chromosome 7"/>
</dbReference>
<protein>
    <recommendedName>
        <fullName evidence="2">FAS1 domain-containing protein</fullName>
    </recommendedName>
</protein>
<dbReference type="InterPro" id="IPR000782">
    <property type="entry name" value="FAS1_domain"/>
</dbReference>
<dbReference type="Pfam" id="PF02469">
    <property type="entry name" value="Fasciclin"/>
    <property type="match status" value="1"/>
</dbReference>
<dbReference type="OrthoDB" id="7700931at2759"/>
<feature type="signal peptide" evidence="1">
    <location>
        <begin position="1"/>
        <end position="23"/>
    </location>
</feature>